<protein>
    <submittedName>
        <fullName evidence="2">Uncharacterized protein</fullName>
    </submittedName>
</protein>
<keyword evidence="3" id="KW-1185">Reference proteome</keyword>
<dbReference type="Proteomes" id="UP000016932">
    <property type="component" value="Unassembled WGS sequence"/>
</dbReference>
<feature type="region of interest" description="Disordered" evidence="1">
    <location>
        <begin position="144"/>
        <end position="206"/>
    </location>
</feature>
<organism evidence="2 3">
    <name type="scientific">Pseudocercospora fijiensis (strain CIRAD86)</name>
    <name type="common">Black leaf streak disease fungus</name>
    <name type="synonym">Mycosphaerella fijiensis</name>
    <dbReference type="NCBI Taxonomy" id="383855"/>
    <lineage>
        <taxon>Eukaryota</taxon>
        <taxon>Fungi</taxon>
        <taxon>Dikarya</taxon>
        <taxon>Ascomycota</taxon>
        <taxon>Pezizomycotina</taxon>
        <taxon>Dothideomycetes</taxon>
        <taxon>Dothideomycetidae</taxon>
        <taxon>Mycosphaerellales</taxon>
        <taxon>Mycosphaerellaceae</taxon>
        <taxon>Pseudocercospora</taxon>
    </lineage>
</organism>
<evidence type="ECO:0000256" key="1">
    <source>
        <dbReference type="SAM" id="MobiDB-lite"/>
    </source>
</evidence>
<feature type="compositionally biased region" description="Basic residues" evidence="1">
    <location>
        <begin position="187"/>
        <end position="196"/>
    </location>
</feature>
<dbReference type="GeneID" id="19336288"/>
<accession>M3AS27</accession>
<feature type="non-terminal residue" evidence="2">
    <location>
        <position position="1"/>
    </location>
</feature>
<dbReference type="VEuPathDB" id="FungiDB:MYCFIDRAFT_204519"/>
<feature type="compositionally biased region" description="Low complexity" evidence="1">
    <location>
        <begin position="159"/>
        <end position="178"/>
    </location>
</feature>
<dbReference type="HOGENOM" id="CLU_1332446_0_0_1"/>
<evidence type="ECO:0000313" key="2">
    <source>
        <dbReference type="EMBL" id="EME80257.1"/>
    </source>
</evidence>
<dbReference type="EMBL" id="KB446561">
    <property type="protein sequence ID" value="EME80257.1"/>
    <property type="molecule type" value="Genomic_DNA"/>
</dbReference>
<name>M3AS27_PSEFD</name>
<reference evidence="2 3" key="1">
    <citation type="journal article" date="2012" name="PLoS Pathog.">
        <title>Diverse lifestyles and strategies of plant pathogenesis encoded in the genomes of eighteen Dothideomycetes fungi.</title>
        <authorList>
            <person name="Ohm R.A."/>
            <person name="Feau N."/>
            <person name="Henrissat B."/>
            <person name="Schoch C.L."/>
            <person name="Horwitz B.A."/>
            <person name="Barry K.W."/>
            <person name="Condon B.J."/>
            <person name="Copeland A.C."/>
            <person name="Dhillon B."/>
            <person name="Glaser F."/>
            <person name="Hesse C.N."/>
            <person name="Kosti I."/>
            <person name="LaButti K."/>
            <person name="Lindquist E.A."/>
            <person name="Lucas S."/>
            <person name="Salamov A.A."/>
            <person name="Bradshaw R.E."/>
            <person name="Ciuffetti L."/>
            <person name="Hamelin R.C."/>
            <person name="Kema G.H.J."/>
            <person name="Lawrence C."/>
            <person name="Scott J.A."/>
            <person name="Spatafora J.W."/>
            <person name="Turgeon B.G."/>
            <person name="de Wit P.J.G.M."/>
            <person name="Zhong S."/>
            <person name="Goodwin S.B."/>
            <person name="Grigoriev I.V."/>
        </authorList>
    </citation>
    <scope>NUCLEOTIDE SEQUENCE [LARGE SCALE GENOMIC DNA]</scope>
    <source>
        <strain evidence="2 3">CIRAD86</strain>
    </source>
</reference>
<gene>
    <name evidence="2" type="ORF">MYCFIDRAFT_204519</name>
</gene>
<dbReference type="AlphaFoldDB" id="M3AS27"/>
<feature type="compositionally biased region" description="Polar residues" evidence="1">
    <location>
        <begin position="147"/>
        <end position="158"/>
    </location>
</feature>
<evidence type="ECO:0000313" key="3">
    <source>
        <dbReference type="Proteomes" id="UP000016932"/>
    </source>
</evidence>
<proteinExistence type="predicted"/>
<sequence>MMVRQTQALTSIATVTTPPMMMMLPKQLLACQRMQRMMKRTTEMMSLKICTVWLMGTLATSAHDTNRLNTLTRRRNRHVSPPRNFSPLSSTMPSLAGIGRARSGQANASASCNERSGYFSSMFPRHPFQLSSTLDRINRTLAANAARSDSNRGSQSSTGGVALRGSSSGSGSSRTVRAGSEEDVAARRRRLPRRRIHMADLDESDG</sequence>
<dbReference type="KEGG" id="pfj:MYCFIDRAFT_204519"/>
<dbReference type="RefSeq" id="XP_007929256.1">
    <property type="nucleotide sequence ID" value="XM_007931065.1"/>
</dbReference>